<reference evidence="1" key="1">
    <citation type="journal article" date="2022" name="Int. J. Mol. Sci.">
        <title>Draft Genome of Tanacetum Coccineum: Genomic Comparison of Closely Related Tanacetum-Family Plants.</title>
        <authorList>
            <person name="Yamashiro T."/>
            <person name="Shiraishi A."/>
            <person name="Nakayama K."/>
            <person name="Satake H."/>
        </authorList>
    </citation>
    <scope>NUCLEOTIDE SEQUENCE</scope>
</reference>
<dbReference type="EMBL" id="BQNB010011353">
    <property type="protein sequence ID" value="GJS89471.1"/>
    <property type="molecule type" value="Genomic_DNA"/>
</dbReference>
<evidence type="ECO:0000313" key="1">
    <source>
        <dbReference type="EMBL" id="GJS89471.1"/>
    </source>
</evidence>
<comment type="caution">
    <text evidence="1">The sequence shown here is derived from an EMBL/GenBank/DDBJ whole genome shotgun (WGS) entry which is preliminary data.</text>
</comment>
<evidence type="ECO:0008006" key="3">
    <source>
        <dbReference type="Google" id="ProtNLM"/>
    </source>
</evidence>
<accession>A0ABQ4ZIZ5</accession>
<reference evidence="1" key="2">
    <citation type="submission" date="2022-01" db="EMBL/GenBank/DDBJ databases">
        <authorList>
            <person name="Yamashiro T."/>
            <person name="Shiraishi A."/>
            <person name="Satake H."/>
            <person name="Nakayama K."/>
        </authorList>
    </citation>
    <scope>NUCLEOTIDE SEQUENCE</scope>
</reference>
<organism evidence="1 2">
    <name type="scientific">Tanacetum coccineum</name>
    <dbReference type="NCBI Taxonomy" id="301880"/>
    <lineage>
        <taxon>Eukaryota</taxon>
        <taxon>Viridiplantae</taxon>
        <taxon>Streptophyta</taxon>
        <taxon>Embryophyta</taxon>
        <taxon>Tracheophyta</taxon>
        <taxon>Spermatophyta</taxon>
        <taxon>Magnoliopsida</taxon>
        <taxon>eudicotyledons</taxon>
        <taxon>Gunneridae</taxon>
        <taxon>Pentapetalae</taxon>
        <taxon>asterids</taxon>
        <taxon>campanulids</taxon>
        <taxon>Asterales</taxon>
        <taxon>Asteraceae</taxon>
        <taxon>Asteroideae</taxon>
        <taxon>Anthemideae</taxon>
        <taxon>Anthemidinae</taxon>
        <taxon>Tanacetum</taxon>
    </lineage>
</organism>
<name>A0ABQ4ZIZ5_9ASTR</name>
<protein>
    <recommendedName>
        <fullName evidence="3">Reverse transcriptase domain-containing protein</fullName>
    </recommendedName>
</protein>
<sequence length="378" mass="41914">MKSLISTKNLMKLSTGMGPDLINDLLRACPHHGFSELHQLDTFYNALNSNDQDSLNSTASGNFLDKMPRDCLRIIESKSKVRNSRNKPVVAKVSLRTSTPGISPDVAELKDMVKALLLEKKNQTQAPTPVKAVEESCVTCGGTHSYRNCPTTDGNVYRDNIQEYVSQAAAANFNQGKSGYRAPIANQIRPPDDIKTDLGEFTSVVEKNIFDLSSTKDSTSIELNDFPILLSAYDSSLSKEFFEIDLLVSFRSGNNDKIFDPGILIFKGVQSQSFHILSLNKFSTILIVRDSLLLNDPSEIETFLSFPFGNENKVFDPGILIIDGRNFIDDRIFGQFSPQGQLNSGFARIMKILVLVVLSITRSSILRMLIFGNPISEI</sequence>
<keyword evidence="2" id="KW-1185">Reference proteome</keyword>
<gene>
    <name evidence="1" type="ORF">Tco_0772107</name>
</gene>
<proteinExistence type="predicted"/>
<dbReference type="Proteomes" id="UP001151760">
    <property type="component" value="Unassembled WGS sequence"/>
</dbReference>
<evidence type="ECO:0000313" key="2">
    <source>
        <dbReference type="Proteomes" id="UP001151760"/>
    </source>
</evidence>